<dbReference type="PANTHER" id="PTHR22741">
    <property type="entry name" value="P140CAP/SNIP-RELATED"/>
    <property type="match status" value="1"/>
</dbReference>
<reference evidence="2" key="3">
    <citation type="submission" date="2025-09" db="UniProtKB">
        <authorList>
            <consortium name="Ensembl"/>
        </authorList>
    </citation>
    <scope>IDENTIFICATION</scope>
</reference>
<feature type="compositionally biased region" description="Polar residues" evidence="1">
    <location>
        <begin position="1375"/>
        <end position="1389"/>
    </location>
</feature>
<evidence type="ECO:0000313" key="3">
    <source>
        <dbReference type="Proteomes" id="UP001501920"/>
    </source>
</evidence>
<keyword evidence="3" id="KW-1185">Reference proteome</keyword>
<feature type="compositionally biased region" description="Basic and acidic residues" evidence="1">
    <location>
        <begin position="1147"/>
        <end position="1159"/>
    </location>
</feature>
<feature type="region of interest" description="Disordered" evidence="1">
    <location>
        <begin position="425"/>
        <end position="444"/>
    </location>
</feature>
<feature type="compositionally biased region" description="Low complexity" evidence="1">
    <location>
        <begin position="1453"/>
        <end position="1466"/>
    </location>
</feature>
<evidence type="ECO:0000313" key="2">
    <source>
        <dbReference type="Ensembl" id="ENSPNAP00000049786.1"/>
    </source>
</evidence>
<feature type="compositionally biased region" description="Pro residues" evidence="1">
    <location>
        <begin position="398"/>
        <end position="409"/>
    </location>
</feature>
<feature type="region of interest" description="Disordered" evidence="1">
    <location>
        <begin position="1284"/>
        <end position="1510"/>
    </location>
</feature>
<feature type="compositionally biased region" description="Polar residues" evidence="1">
    <location>
        <begin position="41"/>
        <end position="59"/>
    </location>
</feature>
<feature type="region of interest" description="Disordered" evidence="1">
    <location>
        <begin position="1089"/>
        <end position="1239"/>
    </location>
</feature>
<dbReference type="Gene3D" id="1.20.58.1540">
    <property type="entry name" value="Actin interacting protein 3, C-terminal domain"/>
    <property type="match status" value="1"/>
</dbReference>
<name>A0AAR2JIU5_PYGNA</name>
<organism evidence="2 3">
    <name type="scientific">Pygocentrus nattereri</name>
    <name type="common">Red-bellied piranha</name>
    <dbReference type="NCBI Taxonomy" id="42514"/>
    <lineage>
        <taxon>Eukaryota</taxon>
        <taxon>Metazoa</taxon>
        <taxon>Chordata</taxon>
        <taxon>Craniata</taxon>
        <taxon>Vertebrata</taxon>
        <taxon>Euteleostomi</taxon>
        <taxon>Actinopterygii</taxon>
        <taxon>Neopterygii</taxon>
        <taxon>Teleostei</taxon>
        <taxon>Ostariophysi</taxon>
        <taxon>Characiformes</taxon>
        <taxon>Characoidei</taxon>
        <taxon>Pygocentrus</taxon>
    </lineage>
</organism>
<feature type="region of interest" description="Disordered" evidence="1">
    <location>
        <begin position="966"/>
        <end position="999"/>
    </location>
</feature>
<dbReference type="GeneTree" id="ENSGT00940000156098"/>
<feature type="region of interest" description="Disordered" evidence="1">
    <location>
        <begin position="879"/>
        <end position="917"/>
    </location>
</feature>
<dbReference type="Proteomes" id="UP001501920">
    <property type="component" value="Chromosome 3"/>
</dbReference>
<dbReference type="PANTHER" id="PTHR22741:SF11">
    <property type="entry name" value="SICKLE TAIL PROTEIN HOMOLOG"/>
    <property type="match status" value="1"/>
</dbReference>
<feature type="compositionally biased region" description="Polar residues" evidence="1">
    <location>
        <begin position="654"/>
        <end position="666"/>
    </location>
</feature>
<feature type="compositionally biased region" description="Basic and acidic residues" evidence="1">
    <location>
        <begin position="22"/>
        <end position="39"/>
    </location>
</feature>
<feature type="compositionally biased region" description="Basic and acidic residues" evidence="1">
    <location>
        <begin position="1284"/>
        <end position="1294"/>
    </location>
</feature>
<reference evidence="2 3" key="1">
    <citation type="submission" date="2020-10" db="EMBL/GenBank/DDBJ databases">
        <title>Pygocentrus nattereri (red-bellied piranha) genome, fPygNat1, primary haplotype.</title>
        <authorList>
            <person name="Myers G."/>
            <person name="Meyer A."/>
            <person name="Karagic N."/>
            <person name="Pippel M."/>
            <person name="Winkler S."/>
            <person name="Tracey A."/>
            <person name="Wood J."/>
            <person name="Formenti G."/>
            <person name="Howe K."/>
            <person name="Fedrigo O."/>
            <person name="Jarvis E.D."/>
        </authorList>
    </citation>
    <scope>NUCLEOTIDE SEQUENCE [LARGE SCALE GENOMIC DNA]</scope>
</reference>
<feature type="region of interest" description="Disordered" evidence="1">
    <location>
        <begin position="930"/>
        <end position="954"/>
    </location>
</feature>
<feature type="region of interest" description="Disordered" evidence="1">
    <location>
        <begin position="1"/>
        <end position="157"/>
    </location>
</feature>
<feature type="compositionally biased region" description="Polar residues" evidence="1">
    <location>
        <begin position="1296"/>
        <end position="1311"/>
    </location>
</feature>
<feature type="region of interest" description="Disordered" evidence="1">
    <location>
        <begin position="590"/>
        <end position="614"/>
    </location>
</feature>
<proteinExistence type="predicted"/>
<feature type="compositionally biased region" description="Basic and acidic residues" evidence="1">
    <location>
        <begin position="1111"/>
        <end position="1121"/>
    </location>
</feature>
<feature type="compositionally biased region" description="Polar residues" evidence="1">
    <location>
        <begin position="901"/>
        <end position="917"/>
    </location>
</feature>
<evidence type="ECO:0000256" key="1">
    <source>
        <dbReference type="SAM" id="MobiDB-lite"/>
    </source>
</evidence>
<dbReference type="GO" id="GO:0005737">
    <property type="term" value="C:cytoplasm"/>
    <property type="evidence" value="ECO:0007669"/>
    <property type="project" value="TreeGrafter"/>
</dbReference>
<feature type="compositionally biased region" description="Polar residues" evidence="1">
    <location>
        <begin position="1440"/>
        <end position="1452"/>
    </location>
</feature>
<feature type="compositionally biased region" description="Polar residues" evidence="1">
    <location>
        <begin position="434"/>
        <end position="444"/>
    </location>
</feature>
<dbReference type="InterPro" id="IPR051825">
    <property type="entry name" value="SRCIN1"/>
</dbReference>
<feature type="compositionally biased region" description="Low complexity" evidence="1">
    <location>
        <begin position="1390"/>
        <end position="1414"/>
    </location>
</feature>
<feature type="compositionally biased region" description="Basic and acidic residues" evidence="1">
    <location>
        <begin position="1089"/>
        <end position="1102"/>
    </location>
</feature>
<feature type="region of interest" description="Disordered" evidence="1">
    <location>
        <begin position="496"/>
        <end position="545"/>
    </location>
</feature>
<sequence length="1510" mass="163488">MSKPSRLARPPSATPGSKLPSPHRDRPAARPRTSQEEKLMQTGSEGNLSHHSTVANGATQAHKKGEEEASQRKIRGNPPKGVMATVTQQPGAHHKPLKGNLKVTSPEDAEHLHRKQTVGDTASAGSSSNSPGIRRDPKGSRPGVPRRHTVGGARSSREILAMQPSEMDKKREAFLEHLKQKYPHHASAIMGHQERLREQTRSPKQGAAVCLCPSPVPSCGEQLEQGSLSSLDSLEVMSECDAPLGFTRGTRSRASLPVVRTANQTKDRSLGVLYLQYGDDMKQIRMPNEITSADTVRALFVSAFPLQLSMKMLESPSTAIYVKDDMRNMYYELSDIRSITDQACLKVYHKDPVHAFNHGARPNNGDPRMHKEVVYVGPPLLRQHSLGPSLPHTMQGSMPPPTPHSMPPSPSRIPFGPRVSGGATTMPRERSGHNLATTTRSASPCPSAILERRDVKPDEDVAAKSMSLPARGEGLYADPYMMQHPDMVDHAYHRSPVRPYGPTGKPTEPVEHPSLFRQKSRKHADSQLPTLGSKTPPPSPHRMGEMRVMDIHGSQSQAAPLERSSPIRQSFRKEAPVNVEMVVKGRSVMASPGTPDLQSHCPLVPSPDPQTRERMKAMEEQLASLTGLVQHALLQSPSVNGCSSREQASDRSVKSGSPVHSTSSPGDSPVLGPKNAINPPERSPASTSPISSAPLQVNLLQLRKNVSELRVQMQQMRQLQLQTQDCVRAQIKQAEQELSVRLAEALRRQEDPAHKQRMLVEEERHKYLCMEERVLTELGDLENYVESLQRDSSSGVALRVVTLKEVEEGAVSLRKVGESLAGLKGEFPALQARMRAVLRVEVEAVKFLKEEPHKLDSMLKRVKTLTDSLNTLRRCTTEGLLKPSDPATTADGIELGPPSDIQDSASMPLIESQSSSVRSEVINSNPMVIHHAQSSPVPPCQSQHSIAPSTSTSELPYQTHEFISSSTMQSGSAGQLRKSSLSQPEFAPPSSNIGIGVSDSGASPSLFIEEITSYSKGKNRATSIEAAEREWEEKRQNMGHYDGQEFQKMLQEAEANMMRGIPSLEVANEGDRMQKHAAVHPAVLEEVVEKPEPSALPAHEDSQPESPTSEKPTKTSPEKAPKPHLGKAPKAAALDKPPKPSITAKASLERATKLQDKTAKLCQGSDMANKSPPPPPPRRNYPTTTHSGQVTCTSRKESSTAQEGEGKPLPKLKSPPETKPKPCTPPPFTASAIPEENEGDKIMAELQNTEILEDKDLVTDENGNSTVRQSPGVIYYVTAQITKDTSEDTTDHRLASQPTPSQNTSVASPTSRMPVPVSGKTRQQPGTSDRERAAKQQKLQDSQRQFRQANGSAKRSGGDPKSTSPTLPASKIPAFSSSIGKGASQSDATNPLNSSSIIPPFSSSNKSSIPTPRSIPAPSSQIPSLTNGSLKLGPPPHSTKGLSLSTQTQNGRPPSSSSPSHSPLSPTLLTQGAKSIRTIHTPSFVSYSRPHNGSAGKSAIPMATVAKDAS</sequence>
<reference evidence="2" key="2">
    <citation type="submission" date="2025-08" db="UniProtKB">
        <authorList>
            <consortium name="Ensembl"/>
        </authorList>
    </citation>
    <scope>IDENTIFICATION</scope>
</reference>
<feature type="compositionally biased region" description="Polar residues" evidence="1">
    <location>
        <begin position="1181"/>
        <end position="1193"/>
    </location>
</feature>
<feature type="region of interest" description="Disordered" evidence="1">
    <location>
        <begin position="638"/>
        <end position="691"/>
    </location>
</feature>
<feature type="compositionally biased region" description="Polar residues" evidence="1">
    <location>
        <begin position="966"/>
        <end position="993"/>
    </location>
</feature>
<feature type="compositionally biased region" description="Polar residues" evidence="1">
    <location>
        <begin position="118"/>
        <end position="131"/>
    </location>
</feature>
<dbReference type="Ensembl" id="ENSPNAT00000052312.1">
    <property type="protein sequence ID" value="ENSPNAP00000049786.1"/>
    <property type="gene ID" value="ENSPNAG00000028372.2"/>
</dbReference>
<evidence type="ECO:0008006" key="4">
    <source>
        <dbReference type="Google" id="ProtNLM"/>
    </source>
</evidence>
<feature type="compositionally biased region" description="Basic and acidic residues" evidence="1">
    <location>
        <begin position="1194"/>
        <end position="1220"/>
    </location>
</feature>
<accession>A0AAR2JIU5</accession>
<feature type="compositionally biased region" description="Polar residues" evidence="1">
    <location>
        <begin position="1417"/>
        <end position="1429"/>
    </location>
</feature>
<feature type="region of interest" description="Disordered" evidence="1">
    <location>
        <begin position="387"/>
        <end position="409"/>
    </location>
</feature>
<protein>
    <recommendedName>
        <fullName evidence="4">Actin interacting protein 3-like C-terminal domain-containing protein</fullName>
    </recommendedName>
</protein>
<feature type="compositionally biased region" description="Polar residues" evidence="1">
    <location>
        <begin position="1467"/>
        <end position="1491"/>
    </location>
</feature>
<feature type="compositionally biased region" description="Polar residues" evidence="1">
    <location>
        <begin position="1337"/>
        <end position="1353"/>
    </location>
</feature>